<sequence length="125" mass="13546">MTDDVRAIAHRMYGAFNSRDLAAAETIFSADFVSHPLETVGVDSVVKAWNGLHAAFPDIQVIVEDMIVERGKAAVRTTLHGIPASVEEQLSPSMMEIFRVQDGRIVELWGMSTLNRSADGSATSG</sequence>
<comment type="caution">
    <text evidence="1">The sequence shown here is derived from an EMBL/GenBank/DDBJ whole genome shotgun (WGS) entry which is preliminary data.</text>
</comment>
<dbReference type="InterPro" id="IPR032710">
    <property type="entry name" value="NTF2-like_dom_sf"/>
</dbReference>
<dbReference type="SUPFAM" id="SSF54427">
    <property type="entry name" value="NTF2-like"/>
    <property type="match status" value="1"/>
</dbReference>
<proteinExistence type="predicted"/>
<name>A0A919CWD9_9ACTN</name>
<dbReference type="GO" id="GO:0030638">
    <property type="term" value="P:polyketide metabolic process"/>
    <property type="evidence" value="ECO:0007669"/>
    <property type="project" value="InterPro"/>
</dbReference>
<dbReference type="InterPro" id="IPR009959">
    <property type="entry name" value="Cyclase_SnoaL-like"/>
</dbReference>
<dbReference type="AlphaFoldDB" id="A0A919CWD9"/>
<gene>
    <name evidence="1" type="ORF">GCM10010508_42160</name>
</gene>
<dbReference type="RefSeq" id="WP_190179398.1">
    <property type="nucleotide sequence ID" value="NZ_BMVF01000011.1"/>
</dbReference>
<organism evidence="1 2">
    <name type="scientific">Streptomyces naganishii JCM 4654</name>
    <dbReference type="NCBI Taxonomy" id="1306179"/>
    <lineage>
        <taxon>Bacteria</taxon>
        <taxon>Bacillati</taxon>
        <taxon>Actinomycetota</taxon>
        <taxon>Actinomycetes</taxon>
        <taxon>Kitasatosporales</taxon>
        <taxon>Streptomycetaceae</taxon>
        <taxon>Streptomyces</taxon>
    </lineage>
</organism>
<accession>A0A919CWD9</accession>
<keyword evidence="2" id="KW-1185">Reference proteome</keyword>
<dbReference type="EMBL" id="BMVF01000011">
    <property type="protein sequence ID" value="GHD91832.1"/>
    <property type="molecule type" value="Genomic_DNA"/>
</dbReference>
<reference evidence="1" key="2">
    <citation type="submission" date="2020-09" db="EMBL/GenBank/DDBJ databases">
        <authorList>
            <person name="Sun Q."/>
            <person name="Ohkuma M."/>
        </authorList>
    </citation>
    <scope>NUCLEOTIDE SEQUENCE</scope>
    <source>
        <strain evidence="1">JCM 4654</strain>
    </source>
</reference>
<protein>
    <recommendedName>
        <fullName evidence="3">SnoaL-like domain-containing protein</fullName>
    </recommendedName>
</protein>
<dbReference type="Proteomes" id="UP000608955">
    <property type="component" value="Unassembled WGS sequence"/>
</dbReference>
<dbReference type="Gene3D" id="3.10.450.50">
    <property type="match status" value="1"/>
</dbReference>
<evidence type="ECO:0000313" key="1">
    <source>
        <dbReference type="EMBL" id="GHD91832.1"/>
    </source>
</evidence>
<evidence type="ECO:0000313" key="2">
    <source>
        <dbReference type="Proteomes" id="UP000608955"/>
    </source>
</evidence>
<evidence type="ECO:0008006" key="3">
    <source>
        <dbReference type="Google" id="ProtNLM"/>
    </source>
</evidence>
<reference evidence="1" key="1">
    <citation type="journal article" date="2014" name="Int. J. Syst. Evol. Microbiol.">
        <title>Complete genome sequence of Corynebacterium casei LMG S-19264T (=DSM 44701T), isolated from a smear-ripened cheese.</title>
        <authorList>
            <consortium name="US DOE Joint Genome Institute (JGI-PGF)"/>
            <person name="Walter F."/>
            <person name="Albersmeier A."/>
            <person name="Kalinowski J."/>
            <person name="Ruckert C."/>
        </authorList>
    </citation>
    <scope>NUCLEOTIDE SEQUENCE</scope>
    <source>
        <strain evidence="1">JCM 4654</strain>
    </source>
</reference>
<dbReference type="Pfam" id="PF07366">
    <property type="entry name" value="SnoaL"/>
    <property type="match status" value="1"/>
</dbReference>